<evidence type="ECO:0000259" key="7">
    <source>
        <dbReference type="PROSITE" id="PS50290"/>
    </source>
</evidence>
<dbReference type="InterPro" id="IPR057564">
    <property type="entry name" value="HEAT_ATR"/>
</dbReference>
<dbReference type="GO" id="GO:0005694">
    <property type="term" value="C:chromosome"/>
    <property type="evidence" value="ECO:0007669"/>
    <property type="project" value="TreeGrafter"/>
</dbReference>
<dbReference type="SMART" id="SM00146">
    <property type="entry name" value="PI3Kc"/>
    <property type="match status" value="1"/>
</dbReference>
<dbReference type="InterPro" id="IPR050517">
    <property type="entry name" value="DDR_Repair_Kinase"/>
</dbReference>
<evidence type="ECO:0000259" key="8">
    <source>
        <dbReference type="PROSITE" id="PS51190"/>
    </source>
</evidence>
<dbReference type="PANTHER" id="PTHR11139">
    <property type="entry name" value="ATAXIA TELANGIECTASIA MUTATED ATM -RELATED"/>
    <property type="match status" value="1"/>
</dbReference>
<name>A0A4Q9KYK0_9MICR</name>
<dbReference type="Proteomes" id="UP000293045">
    <property type="component" value="Unassembled WGS sequence"/>
</dbReference>
<feature type="region of interest" description="Disordered" evidence="6">
    <location>
        <begin position="195"/>
        <end position="245"/>
    </location>
</feature>
<feature type="region of interest" description="Disordered" evidence="6">
    <location>
        <begin position="1"/>
        <end position="60"/>
    </location>
</feature>
<keyword evidence="9" id="KW-0418">Kinase</keyword>
<evidence type="ECO:0000256" key="4">
    <source>
        <dbReference type="ARBA" id="ARBA00022763"/>
    </source>
</evidence>
<dbReference type="GO" id="GO:0000077">
    <property type="term" value="P:DNA damage checkpoint signaling"/>
    <property type="evidence" value="ECO:0007669"/>
    <property type="project" value="TreeGrafter"/>
</dbReference>
<dbReference type="Pfam" id="PF02260">
    <property type="entry name" value="FATC"/>
    <property type="match status" value="1"/>
</dbReference>
<evidence type="ECO:0000256" key="3">
    <source>
        <dbReference type="ARBA" id="ARBA00022527"/>
    </source>
</evidence>
<dbReference type="EMBL" id="PIXR01002003">
    <property type="protein sequence ID" value="TBT99490.1"/>
    <property type="molecule type" value="Genomic_DNA"/>
</dbReference>
<dbReference type="PROSITE" id="PS50290">
    <property type="entry name" value="PI3_4_KINASE_3"/>
    <property type="match status" value="1"/>
</dbReference>
<feature type="compositionally biased region" description="Gly residues" evidence="6">
    <location>
        <begin position="1"/>
        <end position="11"/>
    </location>
</feature>
<dbReference type="Pfam" id="PF23593">
    <property type="entry name" value="HEAT_ATR"/>
    <property type="match status" value="1"/>
</dbReference>
<dbReference type="Gene3D" id="1.10.1070.11">
    <property type="entry name" value="Phosphatidylinositol 3-/4-kinase, catalytic domain"/>
    <property type="match status" value="1"/>
</dbReference>
<comment type="subcellular location">
    <subcellularLocation>
        <location evidence="1">Nucleus</location>
    </subcellularLocation>
</comment>
<dbReference type="GO" id="GO:0004674">
    <property type="term" value="F:protein serine/threonine kinase activity"/>
    <property type="evidence" value="ECO:0007669"/>
    <property type="project" value="UniProtKB-KW"/>
</dbReference>
<feature type="compositionally biased region" description="Polar residues" evidence="6">
    <location>
        <begin position="18"/>
        <end position="32"/>
    </location>
</feature>
<organism evidence="9 10">
    <name type="scientific">Hamiltosporidium magnivora</name>
    <dbReference type="NCBI Taxonomy" id="148818"/>
    <lineage>
        <taxon>Eukaryota</taxon>
        <taxon>Fungi</taxon>
        <taxon>Fungi incertae sedis</taxon>
        <taxon>Microsporidia</taxon>
        <taxon>Dubosqiidae</taxon>
        <taxon>Hamiltosporidium</taxon>
    </lineage>
</organism>
<evidence type="ECO:0000313" key="10">
    <source>
        <dbReference type="Proteomes" id="UP000293045"/>
    </source>
</evidence>
<keyword evidence="3" id="KW-0723">Serine/threonine-protein kinase</keyword>
<dbReference type="VEuPathDB" id="MicrosporidiaDB:CWI39_2003p0010"/>
<evidence type="ECO:0000256" key="6">
    <source>
        <dbReference type="SAM" id="MobiDB-lite"/>
    </source>
</evidence>
<evidence type="ECO:0000313" key="9">
    <source>
        <dbReference type="EMBL" id="TBT99490.1"/>
    </source>
</evidence>
<dbReference type="GO" id="GO:0006281">
    <property type="term" value="P:DNA repair"/>
    <property type="evidence" value="ECO:0007669"/>
    <property type="project" value="TreeGrafter"/>
</dbReference>
<sequence>VINSGNIGGVNDGDSIGGVSNSSRLKGVSNSIHKQHPVNHIPDKQHPVNHIPDKQPPLYNNTDKQHPLDISTDINTPYILHTISHTTITPVTLTKILQSTYKYNTLLNIYKNIKINIEIEQLIIGVLKYIDSNYNINMFITTLRIVNNLPFTDKIAFSSFVVIYNGISKYGLFKEEDILEGINDSSDGYRDIKGVTNNDSKQQGVNDYTNKQQGVSNNTTKQQGVNNNTSNLKGVNNNPNKQHPLNTTTSTLYTFFTDTPISYFLPFYSQILSKLSHTDISIVNNISLLLTRMLNNLPYKCTYNTLISINSTNTDVRKRIDSILKGVNSLCKKVLYDVGVLSKYFVSIGKLKRENIINRCVKGVKGEDMLEGVNNKGIGLEGVNNKGIGLEGVNDNGIGLEGVNGKGSNIKGVSNKSSNIKGVNDKDSNIKGVNNTTIKQEGVNNTSTLQQGVNNTNIKQHPFNTTTNPNLNLKTTTNHNTLPPNTYSLLKVFPDINTIFPLEAVIPNRKSNIKITGVKDSIYIYNSLQCPKRIELIGENGKIYSIMCKSKDDLRKDKRFMELNELLNTILVRDIRNSKRVYNLDNNINLDNIFNLDNIVNLDSNISKFNLGNIDSIDNIGNNIDGNNNINNNNNINTNTTYNSYIRTYNVVPIDSSNGILEIVGNLRSFRNICEEYLKERDVILSVIMNKYRSRKKIGIEDFRGVCDEVGRVFYKFVQECTNNYDWYLRLKNFTISYAVMCVVGYFMGLGDRHGENILMDTVTAEAVHVDLSCIFDSGKMLEIREVVPFRLTQNIVCGFGCVGVEGLFRRTMEDVLKCLVCNKELIVSNLLGFVYDPLFEWSRRGGPNKGCNDVISGLFDKLKIKDVNERVNELIEEACDDVNLANMYIGWCSFL</sequence>
<dbReference type="AlphaFoldDB" id="A0A4Q9KYK0"/>
<dbReference type="PANTHER" id="PTHR11139:SF69">
    <property type="entry name" value="SERINE_THREONINE-PROTEIN KINASE ATR"/>
    <property type="match status" value="1"/>
</dbReference>
<dbReference type="SUPFAM" id="SSF56112">
    <property type="entry name" value="Protein kinase-like (PK-like)"/>
    <property type="match status" value="2"/>
</dbReference>
<comment type="similarity">
    <text evidence="2">Belongs to the PI3/PI4-kinase family. ATM subfamily.</text>
</comment>
<comment type="caution">
    <text evidence="9">The sequence shown here is derived from an EMBL/GenBank/DDBJ whole genome shotgun (WGS) entry which is preliminary data.</text>
</comment>
<feature type="non-terminal residue" evidence="9">
    <location>
        <position position="1"/>
    </location>
</feature>
<dbReference type="GO" id="GO:0005634">
    <property type="term" value="C:nucleus"/>
    <property type="evidence" value="ECO:0007669"/>
    <property type="project" value="UniProtKB-SubCell"/>
</dbReference>
<keyword evidence="9" id="KW-0808">Transferase</keyword>
<dbReference type="InterPro" id="IPR003152">
    <property type="entry name" value="FATC_dom"/>
</dbReference>
<protein>
    <submittedName>
        <fullName evidence="9">Phosphatidylinositol kinase</fullName>
    </submittedName>
</protein>
<reference evidence="9 10" key="1">
    <citation type="submission" date="2017-12" db="EMBL/GenBank/DDBJ databases">
        <authorList>
            <person name="Pombert J.-F."/>
            <person name="Haag K.L."/>
            <person name="Ebert D."/>
        </authorList>
    </citation>
    <scope>NUCLEOTIDE SEQUENCE [LARGE SCALE GENOMIC DNA]</scope>
    <source>
        <strain evidence="9">IL-BN-2</strain>
    </source>
</reference>
<accession>A0A4Q9KYK0</accession>
<feature type="domain" description="FATC" evidence="8">
    <location>
        <begin position="864"/>
        <end position="896"/>
    </location>
</feature>
<dbReference type="InterPro" id="IPR000403">
    <property type="entry name" value="PI3/4_kinase_cat_dom"/>
</dbReference>
<dbReference type="VEuPathDB" id="MicrosporidiaDB:CWI36_0575p0030"/>
<dbReference type="VEuPathDB" id="MicrosporidiaDB:CWI36_2349p0010"/>
<dbReference type="GO" id="GO:0000723">
    <property type="term" value="P:telomere maintenance"/>
    <property type="evidence" value="ECO:0007669"/>
    <property type="project" value="TreeGrafter"/>
</dbReference>
<evidence type="ECO:0000256" key="5">
    <source>
        <dbReference type="ARBA" id="ARBA00023242"/>
    </source>
</evidence>
<proteinExistence type="inferred from homology"/>
<dbReference type="Pfam" id="PF00454">
    <property type="entry name" value="PI3_PI4_kinase"/>
    <property type="match status" value="1"/>
</dbReference>
<keyword evidence="4" id="KW-0227">DNA damage</keyword>
<dbReference type="InterPro" id="IPR011009">
    <property type="entry name" value="Kinase-like_dom_sf"/>
</dbReference>
<dbReference type="PROSITE" id="PS51190">
    <property type="entry name" value="FATC"/>
    <property type="match status" value="1"/>
</dbReference>
<dbReference type="Gene3D" id="3.30.1010.10">
    <property type="entry name" value="Phosphatidylinositol 3-kinase Catalytic Subunit, Chain A, domain 4"/>
    <property type="match status" value="1"/>
</dbReference>
<gene>
    <name evidence="9" type="ORF">CWI39_2003p0010</name>
</gene>
<evidence type="ECO:0000256" key="1">
    <source>
        <dbReference type="ARBA" id="ARBA00004123"/>
    </source>
</evidence>
<keyword evidence="5" id="KW-0539">Nucleus</keyword>
<evidence type="ECO:0000256" key="2">
    <source>
        <dbReference type="ARBA" id="ARBA00010769"/>
    </source>
</evidence>
<dbReference type="SMART" id="SM01343">
    <property type="entry name" value="FATC"/>
    <property type="match status" value="1"/>
</dbReference>
<dbReference type="InterPro" id="IPR036940">
    <property type="entry name" value="PI3/4_kinase_cat_sf"/>
</dbReference>
<feature type="domain" description="PI3K/PI4K catalytic" evidence="7">
    <location>
        <begin position="518"/>
        <end position="888"/>
    </location>
</feature>